<evidence type="ECO:0000313" key="2">
    <source>
        <dbReference type="Proteomes" id="UP000295008"/>
    </source>
</evidence>
<evidence type="ECO:0008006" key="3">
    <source>
        <dbReference type="Google" id="ProtNLM"/>
    </source>
</evidence>
<protein>
    <recommendedName>
        <fullName evidence="3">PE family protein</fullName>
    </recommendedName>
</protein>
<comment type="caution">
    <text evidence="1">The sequence shown here is derived from an EMBL/GenBank/DDBJ whole genome shotgun (WGS) entry which is preliminary data.</text>
</comment>
<gene>
    <name evidence="1" type="ORF">EDC14_1001235</name>
</gene>
<reference evidence="1 2" key="1">
    <citation type="submission" date="2019-03" db="EMBL/GenBank/DDBJ databases">
        <title>Genomic Encyclopedia of Type Strains, Phase IV (KMG-IV): sequencing the most valuable type-strain genomes for metagenomic binning, comparative biology and taxonomic classification.</title>
        <authorList>
            <person name="Goeker M."/>
        </authorList>
    </citation>
    <scope>NUCLEOTIDE SEQUENCE [LARGE SCALE GENOMIC DNA]</scope>
    <source>
        <strain evidence="1 2">LX-B</strain>
    </source>
</reference>
<dbReference type="AlphaFoldDB" id="A0A4R1SD42"/>
<evidence type="ECO:0000313" key="1">
    <source>
        <dbReference type="EMBL" id="TCL76950.1"/>
    </source>
</evidence>
<organism evidence="1 2">
    <name type="scientific">Hydrogenispora ethanolica</name>
    <dbReference type="NCBI Taxonomy" id="1082276"/>
    <lineage>
        <taxon>Bacteria</taxon>
        <taxon>Bacillati</taxon>
        <taxon>Bacillota</taxon>
        <taxon>Hydrogenispora</taxon>
    </lineage>
</organism>
<accession>A0A4R1SD42</accession>
<name>A0A4R1SD42_HYDET</name>
<dbReference type="Proteomes" id="UP000295008">
    <property type="component" value="Unassembled WGS sequence"/>
</dbReference>
<keyword evidence="2" id="KW-1185">Reference proteome</keyword>
<proteinExistence type="predicted"/>
<sequence length="120" mass="13686">MSEELVQPTPSLKKRERDPQTIAAQLGRTAEMLAGLSAHAEAMARRGIDAAFVTRLSSTYQQSLDAHTGQLAYKARMMEQTKELHDHLAELYDLYSEARKQVKIELPQETWREFGIVDQR</sequence>
<dbReference type="RefSeq" id="WP_132012339.1">
    <property type="nucleotide sequence ID" value="NZ_SLUN01000001.1"/>
</dbReference>
<dbReference type="EMBL" id="SLUN01000001">
    <property type="protein sequence ID" value="TCL76950.1"/>
    <property type="molecule type" value="Genomic_DNA"/>
</dbReference>